<name>X6LS13_RETFI</name>
<proteinExistence type="predicted"/>
<protein>
    <submittedName>
        <fullName evidence="1">Uncharacterized protein</fullName>
    </submittedName>
</protein>
<comment type="caution">
    <text evidence="1">The sequence shown here is derived from an EMBL/GenBank/DDBJ whole genome shotgun (WGS) entry which is preliminary data.</text>
</comment>
<reference evidence="1 2" key="1">
    <citation type="journal article" date="2013" name="Curr. Biol.">
        <title>The Genome of the Foraminiferan Reticulomyxa filosa.</title>
        <authorList>
            <person name="Glockner G."/>
            <person name="Hulsmann N."/>
            <person name="Schleicher M."/>
            <person name="Noegel A.A."/>
            <person name="Eichinger L."/>
            <person name="Gallinger C."/>
            <person name="Pawlowski J."/>
            <person name="Sierra R."/>
            <person name="Euteneuer U."/>
            <person name="Pillet L."/>
            <person name="Moustafa A."/>
            <person name="Platzer M."/>
            <person name="Groth M."/>
            <person name="Szafranski K."/>
            <person name="Schliwa M."/>
        </authorList>
    </citation>
    <scope>NUCLEOTIDE SEQUENCE [LARGE SCALE GENOMIC DNA]</scope>
</reference>
<keyword evidence="2" id="KW-1185">Reference proteome</keyword>
<accession>X6LS13</accession>
<dbReference type="EMBL" id="ASPP01029408">
    <property type="protein sequence ID" value="ETO04404.1"/>
    <property type="molecule type" value="Genomic_DNA"/>
</dbReference>
<evidence type="ECO:0000313" key="1">
    <source>
        <dbReference type="EMBL" id="ETO04404.1"/>
    </source>
</evidence>
<dbReference type="OrthoDB" id="10022108at2759"/>
<dbReference type="AlphaFoldDB" id="X6LS13"/>
<dbReference type="Proteomes" id="UP000023152">
    <property type="component" value="Unassembled WGS sequence"/>
</dbReference>
<evidence type="ECO:0000313" key="2">
    <source>
        <dbReference type="Proteomes" id="UP000023152"/>
    </source>
</evidence>
<organism evidence="1 2">
    <name type="scientific">Reticulomyxa filosa</name>
    <dbReference type="NCBI Taxonomy" id="46433"/>
    <lineage>
        <taxon>Eukaryota</taxon>
        <taxon>Sar</taxon>
        <taxon>Rhizaria</taxon>
        <taxon>Retaria</taxon>
        <taxon>Foraminifera</taxon>
        <taxon>Monothalamids</taxon>
        <taxon>Reticulomyxidae</taxon>
        <taxon>Reticulomyxa</taxon>
    </lineage>
</organism>
<sequence>MTCSVYNSNYVKTQKEKRLQDVKNSDINRYVLLKNVDIERINLNVEKVEHFKDLPILKILSTNSHDVRKYCKSNQYKFVLNLHHANHLTTIVIVQTMNVQEKRIENCFYKYKQSKHKCILCHEKYFRNSIENKTQETKKMESIEYVITKIKVKNRKTIIKMKFTNYEKKLAIFVQLITIKISLNKPVILNLINEGVDHVSK</sequence>
<gene>
    <name evidence="1" type="ORF">RFI_32993</name>
</gene>